<evidence type="ECO:0000256" key="1">
    <source>
        <dbReference type="SAM" id="Coils"/>
    </source>
</evidence>
<proteinExistence type="predicted"/>
<protein>
    <submittedName>
        <fullName evidence="2">Uncharacterized protein</fullName>
    </submittedName>
</protein>
<organism evidence="2">
    <name type="scientific">Cucumis melo</name>
    <name type="common">Muskmelon</name>
    <dbReference type="NCBI Taxonomy" id="3656"/>
    <lineage>
        <taxon>Eukaryota</taxon>
        <taxon>Viridiplantae</taxon>
        <taxon>Streptophyta</taxon>
        <taxon>Embryophyta</taxon>
        <taxon>Tracheophyta</taxon>
        <taxon>Spermatophyta</taxon>
        <taxon>Magnoliopsida</taxon>
        <taxon>eudicotyledons</taxon>
        <taxon>Gunneridae</taxon>
        <taxon>Pentapetalae</taxon>
        <taxon>rosids</taxon>
        <taxon>fabids</taxon>
        <taxon>Cucurbitales</taxon>
        <taxon>Cucurbitaceae</taxon>
        <taxon>Benincaseae</taxon>
        <taxon>Cucumis</taxon>
    </lineage>
</organism>
<dbReference type="EnsemblPlants" id="MELO3C024985.2.1">
    <property type="protein sequence ID" value="MELO3C024985.2.1"/>
    <property type="gene ID" value="MELO3C024985.2"/>
</dbReference>
<dbReference type="AlphaFoldDB" id="A0A9I9DVZ7"/>
<name>A0A9I9DVZ7_CUCME</name>
<keyword evidence="1" id="KW-0175">Coiled coil</keyword>
<reference evidence="2" key="1">
    <citation type="submission" date="2023-03" db="UniProtKB">
        <authorList>
            <consortium name="EnsemblPlants"/>
        </authorList>
    </citation>
    <scope>IDENTIFICATION</scope>
</reference>
<accession>A0A9I9DVZ7</accession>
<evidence type="ECO:0000313" key="2">
    <source>
        <dbReference type="EnsemblPlants" id="MELO3C024985.2.1"/>
    </source>
</evidence>
<dbReference type="Gramene" id="MELO3C024985.2.1">
    <property type="protein sequence ID" value="MELO3C024985.2.1"/>
    <property type="gene ID" value="MELO3C024985.2"/>
</dbReference>
<feature type="coiled-coil region" evidence="1">
    <location>
        <begin position="1"/>
        <end position="38"/>
    </location>
</feature>
<sequence>MNLEEAKAQEMEKLQNSLQELQTKVDETNSLLIKEREAAKKAVEEAPPVIQETQVLGFKPSWFLGPLLGKKARMVYVYDEVIPYQSKRFTKQTDHTIHGGFSAYGKTN</sequence>